<dbReference type="EC" id="3.5.1.28" evidence="2"/>
<sequence>MKKSVFLFSVMSIFVASCGKNSNNKQESTSDFLVDRKYEIIDAPSKGLNDRISSLVFHYTALSQEKSLEVLKKGGVSAHWLIPESGNSIYKLVAEDKRSYHAGISSWKRRTDLNDTSVGVEIVGLGYKCKNNPQSDQCPKVEKIWFQFTDDQIKMIVNLGKDIQQRYKIDPLCIVGHSDIAIGRKLDPGPYFPWKKLAEKGVGAWVTEQEIEKQLNLIQANISGNISDLTIQSRLYELGYDNRNPNFTNKYIENKLTIHIYPEFNLPNSKIKSWKNIPFTRLDLLDILNNYGNNYTTAWFDTTLSNNAIDAFLMHFLPEDYLSNKKIDNKRILATIQALLIKYPNRAKSSCGY</sequence>
<dbReference type="SUPFAM" id="SSF55846">
    <property type="entry name" value="N-acetylmuramoyl-L-alanine amidase-like"/>
    <property type="match status" value="1"/>
</dbReference>
<dbReference type="GO" id="GO:0019867">
    <property type="term" value="C:outer membrane"/>
    <property type="evidence" value="ECO:0007669"/>
    <property type="project" value="TreeGrafter"/>
</dbReference>
<dbReference type="SMART" id="SM00644">
    <property type="entry name" value="Ami_2"/>
    <property type="match status" value="1"/>
</dbReference>
<evidence type="ECO:0000259" key="5">
    <source>
        <dbReference type="SMART" id="SM00644"/>
    </source>
</evidence>
<dbReference type="CDD" id="cd06583">
    <property type="entry name" value="PGRP"/>
    <property type="match status" value="1"/>
</dbReference>
<dbReference type="GO" id="GO:0008745">
    <property type="term" value="F:N-acetylmuramoyl-L-alanine amidase activity"/>
    <property type="evidence" value="ECO:0007669"/>
    <property type="project" value="UniProtKB-EC"/>
</dbReference>
<dbReference type="GO" id="GO:0009253">
    <property type="term" value="P:peptidoglycan catabolic process"/>
    <property type="evidence" value="ECO:0007669"/>
    <property type="project" value="InterPro"/>
</dbReference>
<dbReference type="PANTHER" id="PTHR30417">
    <property type="entry name" value="N-ACETYLMURAMOYL-L-ALANINE AMIDASE AMID"/>
    <property type="match status" value="1"/>
</dbReference>
<name>A0A6N6VXP3_9BACT</name>
<dbReference type="Pfam" id="PF01510">
    <property type="entry name" value="Amidase_2"/>
    <property type="match status" value="1"/>
</dbReference>
<dbReference type="EMBL" id="WFLM01000001">
    <property type="protein sequence ID" value="KAB8041111.1"/>
    <property type="molecule type" value="Genomic_DNA"/>
</dbReference>
<proteinExistence type="predicted"/>
<comment type="caution">
    <text evidence="6">The sequence shown here is derived from an EMBL/GenBank/DDBJ whole genome shotgun (WGS) entry which is preliminary data.</text>
</comment>
<dbReference type="GO" id="GO:0009254">
    <property type="term" value="P:peptidoglycan turnover"/>
    <property type="evidence" value="ECO:0007669"/>
    <property type="project" value="TreeGrafter"/>
</dbReference>
<dbReference type="Proteomes" id="UP000437748">
    <property type="component" value="Unassembled WGS sequence"/>
</dbReference>
<comment type="catalytic activity">
    <reaction evidence="1">
        <text>Hydrolyzes the link between N-acetylmuramoyl residues and L-amino acid residues in certain cell-wall glycopeptides.</text>
        <dbReference type="EC" id="3.5.1.28"/>
    </reaction>
</comment>
<evidence type="ECO:0000313" key="7">
    <source>
        <dbReference type="Proteomes" id="UP000437748"/>
    </source>
</evidence>
<keyword evidence="4" id="KW-0961">Cell wall biogenesis/degradation</keyword>
<keyword evidence="3" id="KW-0378">Hydrolase</keyword>
<dbReference type="AlphaFoldDB" id="A0A6N6VXP3"/>
<evidence type="ECO:0000256" key="3">
    <source>
        <dbReference type="ARBA" id="ARBA00022801"/>
    </source>
</evidence>
<keyword evidence="7" id="KW-1185">Reference proteome</keyword>
<organism evidence="6 7">
    <name type="scientific">Silvanigrella paludirubra</name>
    <dbReference type="NCBI Taxonomy" id="2499159"/>
    <lineage>
        <taxon>Bacteria</taxon>
        <taxon>Pseudomonadati</taxon>
        <taxon>Bdellovibrionota</taxon>
        <taxon>Oligoflexia</taxon>
        <taxon>Silvanigrellales</taxon>
        <taxon>Silvanigrellaceae</taxon>
        <taxon>Silvanigrella</taxon>
    </lineage>
</organism>
<dbReference type="PANTHER" id="PTHR30417:SF1">
    <property type="entry name" value="N-ACETYLMURAMOYL-L-ALANINE AMIDASE AMID"/>
    <property type="match status" value="1"/>
</dbReference>
<dbReference type="PROSITE" id="PS51257">
    <property type="entry name" value="PROKAR_LIPOPROTEIN"/>
    <property type="match status" value="1"/>
</dbReference>
<protein>
    <recommendedName>
        <fullName evidence="2">N-acetylmuramoyl-L-alanine amidase</fullName>
        <ecNumber evidence="2">3.5.1.28</ecNumber>
    </recommendedName>
</protein>
<feature type="domain" description="N-acetylmuramoyl-L-alanine amidase" evidence="5">
    <location>
        <begin position="38"/>
        <end position="189"/>
    </location>
</feature>
<evidence type="ECO:0000256" key="1">
    <source>
        <dbReference type="ARBA" id="ARBA00001561"/>
    </source>
</evidence>
<dbReference type="GO" id="GO:0071555">
    <property type="term" value="P:cell wall organization"/>
    <property type="evidence" value="ECO:0007669"/>
    <property type="project" value="UniProtKB-KW"/>
</dbReference>
<dbReference type="InterPro" id="IPR002502">
    <property type="entry name" value="Amidase_domain"/>
</dbReference>
<evidence type="ECO:0000256" key="4">
    <source>
        <dbReference type="ARBA" id="ARBA00023316"/>
    </source>
</evidence>
<evidence type="ECO:0000256" key="2">
    <source>
        <dbReference type="ARBA" id="ARBA00011901"/>
    </source>
</evidence>
<evidence type="ECO:0000313" key="6">
    <source>
        <dbReference type="EMBL" id="KAB8041111.1"/>
    </source>
</evidence>
<dbReference type="Gene3D" id="3.40.80.10">
    <property type="entry name" value="Peptidoglycan recognition protein-like"/>
    <property type="match status" value="1"/>
</dbReference>
<dbReference type="InterPro" id="IPR036505">
    <property type="entry name" value="Amidase/PGRP_sf"/>
</dbReference>
<dbReference type="RefSeq" id="WP_153418634.1">
    <property type="nucleotide sequence ID" value="NZ_WFLM01000001.1"/>
</dbReference>
<reference evidence="6 7" key="1">
    <citation type="submission" date="2019-10" db="EMBL/GenBank/DDBJ databases">
        <title>New species of Slilvanegrellaceae.</title>
        <authorList>
            <person name="Pitt A."/>
            <person name="Hahn M.W."/>
        </authorList>
    </citation>
    <scope>NUCLEOTIDE SEQUENCE [LARGE SCALE GENOMIC DNA]</scope>
    <source>
        <strain evidence="6 7">SP-Ram-0.45-NSY-1</strain>
    </source>
</reference>
<gene>
    <name evidence="6" type="ORF">GCL60_04000</name>
</gene>
<dbReference type="OrthoDB" id="9794842at2"/>
<accession>A0A6N6VXP3</accession>
<dbReference type="FunFam" id="3.40.80.10:FF:000003">
    <property type="entry name" value="N-acetylmuramoyl-L-alanine amidase"/>
    <property type="match status" value="1"/>
</dbReference>
<dbReference type="InterPro" id="IPR051206">
    <property type="entry name" value="NAMLAA_amidase_2"/>
</dbReference>